<comment type="similarity">
    <text evidence="8">Belongs to the peptidase S8 family.</text>
</comment>
<dbReference type="SMART" id="SM00944">
    <property type="entry name" value="Pro-kuma_activ"/>
    <property type="match status" value="1"/>
</dbReference>
<organism evidence="10 11">
    <name type="scientific">Trinickia terrae</name>
    <dbReference type="NCBI Taxonomy" id="2571161"/>
    <lineage>
        <taxon>Bacteria</taxon>
        <taxon>Pseudomonadati</taxon>
        <taxon>Pseudomonadota</taxon>
        <taxon>Betaproteobacteria</taxon>
        <taxon>Burkholderiales</taxon>
        <taxon>Burkholderiaceae</taxon>
        <taxon>Trinickia</taxon>
    </lineage>
</organism>
<accession>A0A4U1I5N4</accession>
<dbReference type="Pfam" id="PF09286">
    <property type="entry name" value="Pro-kuma_activ"/>
    <property type="match status" value="1"/>
</dbReference>
<evidence type="ECO:0000256" key="8">
    <source>
        <dbReference type="PROSITE-ProRule" id="PRU01240"/>
    </source>
</evidence>
<dbReference type="GO" id="GO:0006508">
    <property type="term" value="P:proteolysis"/>
    <property type="evidence" value="ECO:0007669"/>
    <property type="project" value="UniProtKB-KW"/>
</dbReference>
<feature type="active site" description="Charge relay system" evidence="7">
    <location>
        <position position="247"/>
    </location>
</feature>
<evidence type="ECO:0000256" key="1">
    <source>
        <dbReference type="ARBA" id="ARBA00022670"/>
    </source>
</evidence>
<evidence type="ECO:0000256" key="4">
    <source>
        <dbReference type="ARBA" id="ARBA00022825"/>
    </source>
</evidence>
<evidence type="ECO:0000259" key="9">
    <source>
        <dbReference type="PROSITE" id="PS51695"/>
    </source>
</evidence>
<keyword evidence="11" id="KW-1185">Reference proteome</keyword>
<dbReference type="InterPro" id="IPR050819">
    <property type="entry name" value="Tripeptidyl-peptidase_I"/>
</dbReference>
<comment type="caution">
    <text evidence="10">The sequence shown here is derived from an EMBL/GenBank/DDBJ whole genome shotgun (WGS) entry which is preliminary data.</text>
</comment>
<dbReference type="GO" id="GO:0004252">
    <property type="term" value="F:serine-type endopeptidase activity"/>
    <property type="evidence" value="ECO:0007669"/>
    <property type="project" value="UniProtKB-UniRule"/>
</dbReference>
<keyword evidence="2 7" id="KW-0479">Metal-binding</keyword>
<dbReference type="GO" id="GO:0046872">
    <property type="term" value="F:metal ion binding"/>
    <property type="evidence" value="ECO:0007669"/>
    <property type="project" value="UniProtKB-UniRule"/>
</dbReference>
<evidence type="ECO:0000256" key="6">
    <source>
        <dbReference type="ARBA" id="ARBA00023145"/>
    </source>
</evidence>
<dbReference type="PANTHER" id="PTHR14218">
    <property type="entry name" value="PROTEASE S8 TRIPEPTIDYL PEPTIDASE I CLN2"/>
    <property type="match status" value="1"/>
</dbReference>
<dbReference type="Gene3D" id="3.40.50.200">
    <property type="entry name" value="Peptidase S8/S53 domain"/>
    <property type="match status" value="1"/>
</dbReference>
<feature type="binding site" evidence="7">
    <location>
        <position position="489"/>
    </location>
    <ligand>
        <name>Ca(2+)</name>
        <dbReference type="ChEBI" id="CHEBI:29108"/>
    </ligand>
</feature>
<keyword evidence="5 7" id="KW-0106">Calcium</keyword>
<dbReference type="AlphaFoldDB" id="A0A4U1I5N4"/>
<dbReference type="InterPro" id="IPR015366">
    <property type="entry name" value="S53_propep"/>
</dbReference>
<dbReference type="CDD" id="cd04056">
    <property type="entry name" value="Peptidases_S53"/>
    <property type="match status" value="1"/>
</dbReference>
<proteinExistence type="inferred from homology"/>
<keyword evidence="3 7" id="KW-0378">Hydrolase</keyword>
<comment type="cofactor">
    <cofactor evidence="7">
        <name>Ca(2+)</name>
        <dbReference type="ChEBI" id="CHEBI:29108"/>
    </cofactor>
    <text evidence="7">Binds 1 Ca(2+) ion per subunit.</text>
</comment>
<dbReference type="CDD" id="cd11377">
    <property type="entry name" value="Pro-peptidase_S53"/>
    <property type="match status" value="1"/>
</dbReference>
<dbReference type="SUPFAM" id="SSF52743">
    <property type="entry name" value="Subtilisin-like"/>
    <property type="match status" value="1"/>
</dbReference>
<feature type="active site" description="Charge relay system" evidence="7">
    <location>
        <position position="452"/>
    </location>
</feature>
<feature type="binding site" evidence="7">
    <location>
        <position position="505"/>
    </location>
    <ligand>
        <name>Ca(2+)</name>
        <dbReference type="ChEBI" id="CHEBI:29108"/>
    </ligand>
</feature>
<dbReference type="InterPro" id="IPR036852">
    <property type="entry name" value="Peptidase_S8/S53_dom_sf"/>
</dbReference>
<evidence type="ECO:0000256" key="2">
    <source>
        <dbReference type="ARBA" id="ARBA00022723"/>
    </source>
</evidence>
<evidence type="ECO:0000313" key="10">
    <source>
        <dbReference type="EMBL" id="TKC88663.1"/>
    </source>
</evidence>
<protein>
    <submittedName>
        <fullName evidence="10">Peptidase S53</fullName>
    </submittedName>
</protein>
<dbReference type="PANTHER" id="PTHR14218:SF15">
    <property type="entry name" value="TRIPEPTIDYL-PEPTIDASE 1"/>
    <property type="match status" value="1"/>
</dbReference>
<dbReference type="EMBL" id="SWJE01000006">
    <property type="protein sequence ID" value="TKC88663.1"/>
    <property type="molecule type" value="Genomic_DNA"/>
</dbReference>
<keyword evidence="4 7" id="KW-0720">Serine protease</keyword>
<feature type="active site" description="Charge relay system" evidence="7">
    <location>
        <position position="251"/>
    </location>
</feature>
<evidence type="ECO:0000256" key="5">
    <source>
        <dbReference type="ARBA" id="ARBA00022837"/>
    </source>
</evidence>
<feature type="binding site" evidence="7">
    <location>
        <position position="490"/>
    </location>
    <ligand>
        <name>Ca(2+)</name>
        <dbReference type="ChEBI" id="CHEBI:29108"/>
    </ligand>
</feature>
<dbReference type="PROSITE" id="PS51695">
    <property type="entry name" value="SEDOLISIN"/>
    <property type="match status" value="1"/>
</dbReference>
<gene>
    <name evidence="10" type="ORF">FAZ69_12965</name>
</gene>
<comment type="caution">
    <text evidence="8">Lacks conserved residue(s) required for the propagation of feature annotation.</text>
</comment>
<feature type="binding site" evidence="7">
    <location>
        <position position="503"/>
    </location>
    <ligand>
        <name>Ca(2+)</name>
        <dbReference type="ChEBI" id="CHEBI:29108"/>
    </ligand>
</feature>
<feature type="domain" description="Peptidase S53" evidence="9">
    <location>
        <begin position="175"/>
        <end position="522"/>
    </location>
</feature>
<keyword evidence="1 7" id="KW-0645">Protease</keyword>
<evidence type="ECO:0000256" key="7">
    <source>
        <dbReference type="PROSITE-ProRule" id="PRU01032"/>
    </source>
</evidence>
<dbReference type="RefSeq" id="WP_136895040.1">
    <property type="nucleotide sequence ID" value="NZ_SWJE01000006.1"/>
</dbReference>
<keyword evidence="6" id="KW-0865">Zymogen</keyword>
<dbReference type="InterPro" id="IPR030400">
    <property type="entry name" value="Sedolisin_dom"/>
</dbReference>
<dbReference type="Proteomes" id="UP000305539">
    <property type="component" value="Unassembled WGS sequence"/>
</dbReference>
<sequence>MARHPLAGSERAVAEGSKCLGQCDPGETIQVVVMLRRQSEAALHALLGEIGKGASVAPLSRDEFSQRFGASAEDIARMRAFAAQHGLAVVRANAAESTVVLSGTIAQFQTAFDVKLERYEHHAIGAYRGRTGAVSLPDELHGVVTAVLGLDNRPQARPHFRRRPPFLAAQAAAESFTPLQIASLYDFPAGDGSGQCIGIIELGGGYESSDLQAYFSNLGVPLPKVVAVPVDNNGNAPSGDPNGPDGEVTLDIEIAGAIAPGATIAVYFSSNSDAGFMDAVNRAVHDTVNRPSVISISWGGPESAWTQQSAQAFNSVLQAAAAVGVTICAASGDSGSSEGVADGADHVDFPASSPYVLACGGTRISASSSAAGGMIKSEAVWNDGASGGASGGGVSSLFALPSWQEGLTVTRVNGGAAPLAMRGLPDVAGDASPNSGYVVLVDGSESVIGGTSAVAPLWAALIARINAAKGAPAGFVNPKLYQAGGAFRDIKKGNNGSFAASPGWDACTGLGSPDGQKVAAAL</sequence>
<dbReference type="PROSITE" id="PS51892">
    <property type="entry name" value="SUBTILASE"/>
    <property type="match status" value="1"/>
</dbReference>
<dbReference type="GO" id="GO:0008240">
    <property type="term" value="F:tripeptidyl-peptidase activity"/>
    <property type="evidence" value="ECO:0007669"/>
    <property type="project" value="TreeGrafter"/>
</dbReference>
<evidence type="ECO:0000313" key="11">
    <source>
        <dbReference type="Proteomes" id="UP000305539"/>
    </source>
</evidence>
<dbReference type="OrthoDB" id="9002785at2"/>
<reference evidence="10 11" key="1">
    <citation type="submission" date="2019-04" db="EMBL/GenBank/DDBJ databases">
        <title>Trinickia sp. 7GSK02, isolated from subtropical forest soil.</title>
        <authorList>
            <person name="Gao Z.-H."/>
            <person name="Qiu L.-H."/>
        </authorList>
    </citation>
    <scope>NUCLEOTIDE SEQUENCE [LARGE SCALE GENOMIC DNA]</scope>
    <source>
        <strain evidence="10 11">7GSK02</strain>
    </source>
</reference>
<name>A0A4U1I5N4_9BURK</name>
<evidence type="ECO:0000256" key="3">
    <source>
        <dbReference type="ARBA" id="ARBA00022801"/>
    </source>
</evidence>
<dbReference type="SUPFAM" id="SSF54897">
    <property type="entry name" value="Protease propeptides/inhibitors"/>
    <property type="match status" value="1"/>
</dbReference>